<dbReference type="AlphaFoldDB" id="A0AAN9S7F4"/>
<dbReference type="EMBL" id="JAYMYS010000006">
    <property type="protein sequence ID" value="KAK7390411.1"/>
    <property type="molecule type" value="Genomic_DNA"/>
</dbReference>
<evidence type="ECO:0000313" key="3">
    <source>
        <dbReference type="Proteomes" id="UP001386955"/>
    </source>
</evidence>
<proteinExistence type="predicted"/>
<protein>
    <submittedName>
        <fullName evidence="1">Uncharacterized protein</fullName>
    </submittedName>
</protein>
<gene>
    <name evidence="1" type="ORF">VNO78_25716</name>
    <name evidence="2" type="ORF">VNO78_25726</name>
</gene>
<sequence>MGSGHPMDCETHTFADISEQFYRNIISTVTENDWTVELEVQFLMVANPNSALVMNSRVGSAQYTAILH</sequence>
<reference evidence="1 3" key="1">
    <citation type="submission" date="2024-01" db="EMBL/GenBank/DDBJ databases">
        <title>The genomes of 5 underutilized Papilionoideae crops provide insights into root nodulation and disease resistanc.</title>
        <authorList>
            <person name="Jiang F."/>
        </authorList>
    </citation>
    <scope>NUCLEOTIDE SEQUENCE [LARGE SCALE GENOMIC DNA]</scope>
    <source>
        <strain evidence="1">DUOXIRENSHENG_FW03</strain>
        <tissue evidence="1">Leaves</tissue>
    </source>
</reference>
<accession>A0AAN9S7F4</accession>
<evidence type="ECO:0000313" key="2">
    <source>
        <dbReference type="EMBL" id="KAK7390421.1"/>
    </source>
</evidence>
<comment type="caution">
    <text evidence="1">The sequence shown here is derived from an EMBL/GenBank/DDBJ whole genome shotgun (WGS) entry which is preliminary data.</text>
</comment>
<dbReference type="EMBL" id="JAYMYS010000006">
    <property type="protein sequence ID" value="KAK7390421.1"/>
    <property type="molecule type" value="Genomic_DNA"/>
</dbReference>
<organism evidence="1 3">
    <name type="scientific">Psophocarpus tetragonolobus</name>
    <name type="common">Winged bean</name>
    <name type="synonym">Dolichos tetragonolobus</name>
    <dbReference type="NCBI Taxonomy" id="3891"/>
    <lineage>
        <taxon>Eukaryota</taxon>
        <taxon>Viridiplantae</taxon>
        <taxon>Streptophyta</taxon>
        <taxon>Embryophyta</taxon>
        <taxon>Tracheophyta</taxon>
        <taxon>Spermatophyta</taxon>
        <taxon>Magnoliopsida</taxon>
        <taxon>eudicotyledons</taxon>
        <taxon>Gunneridae</taxon>
        <taxon>Pentapetalae</taxon>
        <taxon>rosids</taxon>
        <taxon>fabids</taxon>
        <taxon>Fabales</taxon>
        <taxon>Fabaceae</taxon>
        <taxon>Papilionoideae</taxon>
        <taxon>50 kb inversion clade</taxon>
        <taxon>NPAAA clade</taxon>
        <taxon>indigoferoid/millettioid clade</taxon>
        <taxon>Phaseoleae</taxon>
        <taxon>Psophocarpus</taxon>
    </lineage>
</organism>
<name>A0AAN9S7F4_PSOTE</name>
<keyword evidence="3" id="KW-1185">Reference proteome</keyword>
<dbReference type="Proteomes" id="UP001386955">
    <property type="component" value="Unassembled WGS sequence"/>
</dbReference>
<evidence type="ECO:0000313" key="1">
    <source>
        <dbReference type="EMBL" id="KAK7390411.1"/>
    </source>
</evidence>